<protein>
    <recommendedName>
        <fullName evidence="2">ubiquitinyl hydrolase 1</fullName>
        <ecNumber evidence="2">3.4.19.12</ecNumber>
    </recommendedName>
</protein>
<gene>
    <name evidence="10" type="ORF">CYMTET_12144</name>
</gene>
<evidence type="ECO:0000256" key="4">
    <source>
        <dbReference type="ARBA" id="ARBA00022786"/>
    </source>
</evidence>
<dbReference type="AlphaFoldDB" id="A0AAE0GL86"/>
<sequence length="273" mass="30741">MTLSNEFPGWGEGGGGGLRAAEQCSSRAKNGRDFPDESDALLSPMNQPVYTLGDSREYEGWQLRWTVVAAVLKSVSDHALQLREEFGAEAIDIMHIPMDSTSSDGADCERYESAAYVGVRLLVCNVEKEQALYQELCRRIVEDILSKDSLIHSQIRPRLLPLGKRVWLACTLGKHEANVPQPPWEALDKSMRPLALMLRGLLCHEVLAVALRKRWRVAFGVHPIRTNYKMAVPFTAKDVAAERTEYGHPDINLLLTNIHYYQQGLTEEQLRQV</sequence>
<evidence type="ECO:0000256" key="6">
    <source>
        <dbReference type="ARBA" id="ARBA00022807"/>
    </source>
</evidence>
<dbReference type="GO" id="GO:0006508">
    <property type="term" value="P:proteolysis"/>
    <property type="evidence" value="ECO:0007669"/>
    <property type="project" value="UniProtKB-KW"/>
</dbReference>
<evidence type="ECO:0000259" key="9">
    <source>
        <dbReference type="Pfam" id="PF12359"/>
    </source>
</evidence>
<evidence type="ECO:0000256" key="3">
    <source>
        <dbReference type="ARBA" id="ARBA00022670"/>
    </source>
</evidence>
<dbReference type="InterPro" id="IPR022105">
    <property type="entry name" value="DUF3645"/>
</dbReference>
<evidence type="ECO:0000313" key="10">
    <source>
        <dbReference type="EMBL" id="KAK3279998.1"/>
    </source>
</evidence>
<keyword evidence="11" id="KW-1185">Reference proteome</keyword>
<keyword evidence="5" id="KW-0378">Hydrolase</keyword>
<dbReference type="PANTHER" id="PTHR13367:SF33">
    <property type="entry name" value="P-LOOP CONTAINING NUCLEOSIDE TRIPHOSPHATE HYDROLASE PROTEIN"/>
    <property type="match status" value="1"/>
</dbReference>
<evidence type="ECO:0000256" key="5">
    <source>
        <dbReference type="ARBA" id="ARBA00022801"/>
    </source>
</evidence>
<keyword evidence="3" id="KW-0645">Protease</keyword>
<dbReference type="InterPro" id="IPR022099">
    <property type="entry name" value="DUF3638"/>
</dbReference>
<feature type="domain" description="DUF3638" evidence="8">
    <location>
        <begin position="28"/>
        <end position="82"/>
    </location>
</feature>
<evidence type="ECO:0000259" key="8">
    <source>
        <dbReference type="Pfam" id="PF12340"/>
    </source>
</evidence>
<reference evidence="10 11" key="1">
    <citation type="journal article" date="2015" name="Genome Biol. Evol.">
        <title>Comparative Genomics of a Bacterivorous Green Alga Reveals Evolutionary Causalities and Consequences of Phago-Mixotrophic Mode of Nutrition.</title>
        <authorList>
            <person name="Burns J.A."/>
            <person name="Paasch A."/>
            <person name="Narechania A."/>
            <person name="Kim E."/>
        </authorList>
    </citation>
    <scope>NUCLEOTIDE SEQUENCE [LARGE SCALE GENOMIC DNA]</scope>
    <source>
        <strain evidence="10 11">PLY_AMNH</strain>
    </source>
</reference>
<keyword evidence="4" id="KW-0833">Ubl conjugation pathway</keyword>
<evidence type="ECO:0000256" key="7">
    <source>
        <dbReference type="SAM" id="MobiDB-lite"/>
    </source>
</evidence>
<dbReference type="GO" id="GO:0004843">
    <property type="term" value="F:cysteine-type deubiquitinase activity"/>
    <property type="evidence" value="ECO:0007669"/>
    <property type="project" value="UniProtKB-EC"/>
</dbReference>
<keyword evidence="6" id="KW-0788">Thiol protease</keyword>
<proteinExistence type="predicted"/>
<dbReference type="InterPro" id="IPR051346">
    <property type="entry name" value="OTU_Deubiquitinase"/>
</dbReference>
<organism evidence="10 11">
    <name type="scientific">Cymbomonas tetramitiformis</name>
    <dbReference type="NCBI Taxonomy" id="36881"/>
    <lineage>
        <taxon>Eukaryota</taxon>
        <taxon>Viridiplantae</taxon>
        <taxon>Chlorophyta</taxon>
        <taxon>Pyramimonadophyceae</taxon>
        <taxon>Pyramimonadales</taxon>
        <taxon>Pyramimonadaceae</taxon>
        <taxon>Cymbomonas</taxon>
    </lineage>
</organism>
<dbReference type="PANTHER" id="PTHR13367">
    <property type="entry name" value="UBIQUITIN THIOESTERASE"/>
    <property type="match status" value="1"/>
</dbReference>
<dbReference type="Proteomes" id="UP001190700">
    <property type="component" value="Unassembled WGS sequence"/>
</dbReference>
<name>A0AAE0GL86_9CHLO</name>
<comment type="caution">
    <text evidence="10">The sequence shown here is derived from an EMBL/GenBank/DDBJ whole genome shotgun (WGS) entry which is preliminary data.</text>
</comment>
<dbReference type="EC" id="3.4.19.12" evidence="2"/>
<feature type="region of interest" description="Disordered" evidence="7">
    <location>
        <begin position="1"/>
        <end position="39"/>
    </location>
</feature>
<comment type="catalytic activity">
    <reaction evidence="1">
        <text>Thiol-dependent hydrolysis of ester, thioester, amide, peptide and isopeptide bonds formed by the C-terminal Gly of ubiquitin (a 76-residue protein attached to proteins as an intracellular targeting signal).</text>
        <dbReference type="EC" id="3.4.19.12"/>
    </reaction>
</comment>
<dbReference type="Pfam" id="PF12340">
    <property type="entry name" value="DUF3638"/>
    <property type="match status" value="1"/>
</dbReference>
<evidence type="ECO:0000256" key="2">
    <source>
        <dbReference type="ARBA" id="ARBA00012759"/>
    </source>
</evidence>
<evidence type="ECO:0000256" key="1">
    <source>
        <dbReference type="ARBA" id="ARBA00000707"/>
    </source>
</evidence>
<dbReference type="Pfam" id="PF12359">
    <property type="entry name" value="DUF3645"/>
    <property type="match status" value="1"/>
</dbReference>
<accession>A0AAE0GL86</accession>
<evidence type="ECO:0000313" key="11">
    <source>
        <dbReference type="Proteomes" id="UP001190700"/>
    </source>
</evidence>
<dbReference type="EMBL" id="LGRX02004584">
    <property type="protein sequence ID" value="KAK3279998.1"/>
    <property type="molecule type" value="Genomic_DNA"/>
</dbReference>
<feature type="domain" description="DUF3645" evidence="9">
    <location>
        <begin position="227"/>
        <end position="256"/>
    </location>
</feature>